<dbReference type="InterPro" id="IPR034122">
    <property type="entry name" value="Retropepsin-like_bacterial"/>
</dbReference>
<evidence type="ECO:0000313" key="2">
    <source>
        <dbReference type="EMBL" id="MEE2567747.1"/>
    </source>
</evidence>
<dbReference type="SUPFAM" id="SSF50156">
    <property type="entry name" value="PDZ domain-like"/>
    <property type="match status" value="1"/>
</dbReference>
<name>A0ABU7M1P5_9PROT</name>
<dbReference type="Proteomes" id="UP001310692">
    <property type="component" value="Unassembled WGS sequence"/>
</dbReference>
<keyword evidence="2" id="KW-0378">Hydrolase</keyword>
<dbReference type="GO" id="GO:0006508">
    <property type="term" value="P:proteolysis"/>
    <property type="evidence" value="ECO:0007669"/>
    <property type="project" value="UniProtKB-KW"/>
</dbReference>
<proteinExistence type="predicted"/>
<dbReference type="CDD" id="cd05483">
    <property type="entry name" value="retropepsin_like_bacteria"/>
    <property type="match status" value="1"/>
</dbReference>
<evidence type="ECO:0000256" key="1">
    <source>
        <dbReference type="SAM" id="SignalP"/>
    </source>
</evidence>
<dbReference type="InterPro" id="IPR036034">
    <property type="entry name" value="PDZ_sf"/>
</dbReference>
<dbReference type="Pfam" id="PF13650">
    <property type="entry name" value="Asp_protease_2"/>
    <property type="match status" value="1"/>
</dbReference>
<feature type="signal peptide" evidence="1">
    <location>
        <begin position="1"/>
        <end position="22"/>
    </location>
</feature>
<comment type="caution">
    <text evidence="2">The sequence shown here is derived from an EMBL/GenBank/DDBJ whole genome shotgun (WGS) entry which is preliminary data.</text>
</comment>
<accession>A0ABU7M1P5</accession>
<dbReference type="Gene3D" id="2.30.42.10">
    <property type="match status" value="1"/>
</dbReference>
<dbReference type="GO" id="GO:0008233">
    <property type="term" value="F:peptidase activity"/>
    <property type="evidence" value="ECO:0007669"/>
    <property type="project" value="UniProtKB-KW"/>
</dbReference>
<dbReference type="InterPro" id="IPR021109">
    <property type="entry name" value="Peptidase_aspartic_dom_sf"/>
</dbReference>
<dbReference type="RefSeq" id="WP_330197342.1">
    <property type="nucleotide sequence ID" value="NZ_JAZDRO010000009.1"/>
</dbReference>
<reference evidence="2 3" key="1">
    <citation type="submission" date="2024-01" db="EMBL/GenBank/DDBJ databases">
        <title>Hyphobacterium bacterium isolated from marine sediment.</title>
        <authorList>
            <person name="Zhao S."/>
        </authorList>
    </citation>
    <scope>NUCLEOTIDE SEQUENCE [LARGE SCALE GENOMIC DNA]</scope>
    <source>
        <strain evidence="2 3">Y60-23</strain>
    </source>
</reference>
<evidence type="ECO:0000313" key="3">
    <source>
        <dbReference type="Proteomes" id="UP001310692"/>
    </source>
</evidence>
<dbReference type="SUPFAM" id="SSF50630">
    <property type="entry name" value="Acid proteases"/>
    <property type="match status" value="1"/>
</dbReference>
<dbReference type="EMBL" id="JAZDRO010000009">
    <property type="protein sequence ID" value="MEE2567747.1"/>
    <property type="molecule type" value="Genomic_DNA"/>
</dbReference>
<organism evidence="2 3">
    <name type="scientific">Hyphobacterium marinum</name>
    <dbReference type="NCBI Taxonomy" id="3116574"/>
    <lineage>
        <taxon>Bacteria</taxon>
        <taxon>Pseudomonadati</taxon>
        <taxon>Pseudomonadota</taxon>
        <taxon>Alphaproteobacteria</taxon>
        <taxon>Maricaulales</taxon>
        <taxon>Maricaulaceae</taxon>
        <taxon>Hyphobacterium</taxon>
    </lineage>
</organism>
<protein>
    <submittedName>
        <fullName evidence="2">Aspartyl protease family protein</fullName>
    </submittedName>
</protein>
<keyword evidence="2" id="KW-0645">Protease</keyword>
<feature type="chain" id="PRO_5045884190" evidence="1">
    <location>
        <begin position="23"/>
        <end position="407"/>
    </location>
</feature>
<gene>
    <name evidence="2" type="ORF">V0U35_13790</name>
</gene>
<keyword evidence="3" id="KW-1185">Reference proteome</keyword>
<keyword evidence="1" id="KW-0732">Signal</keyword>
<sequence>MLRPVVLALAVLLPALTGIAEAQNRDLRTVFTAPIAIERSEPVTEIPIDFRFGKLFIAARVNGEDSEFIFDTGSPTILSRALADTLDLVTIGQNTGVDANGTAVTMDVAIAASIELGGVRFIDVPVLVFDYSGVDPGGCIFTGGVIGSEILPGSAWRIDMQRMTLGIAESTDVWPAAEDGIRTPLHDFGYPHAPVIDYSVGDISDRALFDTGSPDQVALFARVAEHESVLDGFVDGSVMRGRGYEGVSAGGSGDLEPLIRATLSDFRAGSHQLGPVRASVRGVPPTLLGAGILDRQIVTLDYPAGQVLLAARSEPAEARREAGYGVQAIGGEVRIMRVFDGSHAASAGLEPGARVLAIGDRSLTSETPETQCDTVRWLLDGFDPADAQSLLVDGEEGPVVINVPATE</sequence>
<dbReference type="Gene3D" id="2.40.70.10">
    <property type="entry name" value="Acid Proteases"/>
    <property type="match status" value="1"/>
</dbReference>